<reference evidence="2" key="1">
    <citation type="submission" date="2016-03" db="EMBL/GenBank/DDBJ databases">
        <authorList>
            <person name="Guldener U."/>
        </authorList>
    </citation>
    <scope>NUCLEOTIDE SEQUENCE [LARGE SCALE GENOMIC DNA]</scope>
</reference>
<keyword evidence="2" id="KW-1185">Reference proteome</keyword>
<proteinExistence type="predicted"/>
<sequence length="92" mass="10134">MYCNTSGISTLDDILATICVGITLSYTYNQVVYSRLRKGDISGRLNPGIDTRLTRDYGPTICNCSLGSSGSRGHPTVDSMRFAGCEDYNYYQ</sequence>
<accession>A0A1E1M3X9</accession>
<evidence type="ECO:0000313" key="1">
    <source>
        <dbReference type="EMBL" id="CZT43813.1"/>
    </source>
</evidence>
<gene>
    <name evidence="1" type="ORF">RSE6_03901</name>
</gene>
<dbReference type="AlphaFoldDB" id="A0A1E1M3X9"/>
<organism evidence="1 2">
    <name type="scientific">Rhynchosporium secalis</name>
    <name type="common">Barley scald fungus</name>
    <dbReference type="NCBI Taxonomy" id="38038"/>
    <lineage>
        <taxon>Eukaryota</taxon>
        <taxon>Fungi</taxon>
        <taxon>Dikarya</taxon>
        <taxon>Ascomycota</taxon>
        <taxon>Pezizomycotina</taxon>
        <taxon>Leotiomycetes</taxon>
        <taxon>Helotiales</taxon>
        <taxon>Ploettnerulaceae</taxon>
        <taxon>Rhynchosporium</taxon>
    </lineage>
</organism>
<name>A0A1E1M3X9_RHYSE</name>
<protein>
    <submittedName>
        <fullName evidence="1">Uncharacterized protein</fullName>
    </submittedName>
</protein>
<dbReference type="EMBL" id="FJVC01000151">
    <property type="protein sequence ID" value="CZT43813.1"/>
    <property type="molecule type" value="Genomic_DNA"/>
</dbReference>
<evidence type="ECO:0000313" key="2">
    <source>
        <dbReference type="Proteomes" id="UP000177625"/>
    </source>
</evidence>
<dbReference type="Proteomes" id="UP000177625">
    <property type="component" value="Unassembled WGS sequence"/>
</dbReference>